<accession>A0A1S8AU59</accession>
<gene>
    <name evidence="2" type="ORF">A6E15_05250</name>
</gene>
<dbReference type="RefSeq" id="WP_076144451.1">
    <property type="nucleotide sequence ID" value="NZ_LWLN01000001.1"/>
</dbReference>
<dbReference type="OrthoDB" id="103676at2157"/>
<keyword evidence="1" id="KW-0472">Membrane</keyword>
<evidence type="ECO:0008006" key="4">
    <source>
        <dbReference type="Google" id="ProtNLM"/>
    </source>
</evidence>
<organism evidence="2 3">
    <name type="scientific">Natrinema saccharevitans</name>
    <dbReference type="NCBI Taxonomy" id="301967"/>
    <lineage>
        <taxon>Archaea</taxon>
        <taxon>Methanobacteriati</taxon>
        <taxon>Methanobacteriota</taxon>
        <taxon>Stenosarchaea group</taxon>
        <taxon>Halobacteria</taxon>
        <taxon>Halobacteriales</taxon>
        <taxon>Natrialbaceae</taxon>
        <taxon>Natrinema</taxon>
    </lineage>
</organism>
<proteinExistence type="predicted"/>
<evidence type="ECO:0000313" key="2">
    <source>
        <dbReference type="EMBL" id="OLZ40428.1"/>
    </source>
</evidence>
<evidence type="ECO:0000313" key="3">
    <source>
        <dbReference type="Proteomes" id="UP000189370"/>
    </source>
</evidence>
<feature type="transmembrane region" description="Helical" evidence="1">
    <location>
        <begin position="415"/>
        <end position="436"/>
    </location>
</feature>
<keyword evidence="3" id="KW-1185">Reference proteome</keyword>
<sequence>MSARLPTGTAAVVVTALLLVGGVAGQSGANTGPPIAQTAAQPPDTYVVEQGSLCQQIEPLSSGETVESFYEYRSHETHPEGTDRFYSSYGTTHLQRDNTSSLFLHEGPEGLSLVTVHDRLDTETPGGLVTYEIAGLPAESEWVVRDDNYTAETRMDEFDRGDGWTSASWIFQEGRTDGGAIRGGLDGQFAVTVRPGFNEDSAFADSRSELYDPDFDGGGEIERWDILSGAADDPDRTELPSLEEPVTIRSGTCDDPSVTYDRTDGGITATVTDAVPEDRVFLQPTRGTDDGVRFDGVELTGLESEASIGFESRFSELSGSGLDGVEPLSYLTIANESGTANASGTVSVAVRKDRLEEAGLEPEEVVLYERTGDGWTEAETTVLSESDGAYRLEANVTALSTVAVAPAPGSGSDSLGLLGLGAGLAAGAVVGLGWLATTRLRDR</sequence>
<reference evidence="3" key="1">
    <citation type="submission" date="2016-04" db="EMBL/GenBank/DDBJ databases">
        <authorList>
            <person name="Chen S.-C."/>
            <person name="Lai M.-C."/>
        </authorList>
    </citation>
    <scope>NUCLEOTIDE SEQUENCE [LARGE SCALE GENOMIC DNA]</scope>
    <source>
        <strain evidence="3">AB14</strain>
    </source>
</reference>
<comment type="caution">
    <text evidence="2">The sequence shown here is derived from an EMBL/GenBank/DDBJ whole genome shotgun (WGS) entry which is preliminary data.</text>
</comment>
<protein>
    <recommendedName>
        <fullName evidence="4">Cell surface glycoprotein related protein</fullName>
    </recommendedName>
</protein>
<dbReference type="STRING" id="301967.A6E15_05250"/>
<dbReference type="AlphaFoldDB" id="A0A1S8AU59"/>
<dbReference type="EMBL" id="LWLN01000001">
    <property type="protein sequence ID" value="OLZ40428.1"/>
    <property type="molecule type" value="Genomic_DNA"/>
</dbReference>
<keyword evidence="1" id="KW-0812">Transmembrane</keyword>
<evidence type="ECO:0000256" key="1">
    <source>
        <dbReference type="SAM" id="Phobius"/>
    </source>
</evidence>
<keyword evidence="1" id="KW-1133">Transmembrane helix</keyword>
<name>A0A1S8AU59_9EURY</name>
<dbReference type="Proteomes" id="UP000189370">
    <property type="component" value="Unassembled WGS sequence"/>
</dbReference>